<feature type="region of interest" description="Disordered" evidence="1">
    <location>
        <begin position="48"/>
        <end position="88"/>
    </location>
</feature>
<protein>
    <submittedName>
        <fullName evidence="2">Unannotated protein</fullName>
    </submittedName>
</protein>
<reference evidence="2" key="1">
    <citation type="submission" date="2020-05" db="EMBL/GenBank/DDBJ databases">
        <authorList>
            <person name="Chiriac C."/>
            <person name="Salcher M."/>
            <person name="Ghai R."/>
            <person name="Kavagutti S V."/>
        </authorList>
    </citation>
    <scope>NUCLEOTIDE SEQUENCE</scope>
</reference>
<evidence type="ECO:0000256" key="1">
    <source>
        <dbReference type="SAM" id="MobiDB-lite"/>
    </source>
</evidence>
<accession>A0A6J6I8B3</accession>
<dbReference type="EMBL" id="CAEZUO010000147">
    <property type="protein sequence ID" value="CAB4620085.1"/>
    <property type="molecule type" value="Genomic_DNA"/>
</dbReference>
<dbReference type="AlphaFoldDB" id="A0A6J6I8B3"/>
<organism evidence="2">
    <name type="scientific">freshwater metagenome</name>
    <dbReference type="NCBI Taxonomy" id="449393"/>
    <lineage>
        <taxon>unclassified sequences</taxon>
        <taxon>metagenomes</taxon>
        <taxon>ecological metagenomes</taxon>
    </lineage>
</organism>
<name>A0A6J6I8B3_9ZZZZ</name>
<gene>
    <name evidence="2" type="ORF">UFOPK1827_01917</name>
</gene>
<evidence type="ECO:0000313" key="2">
    <source>
        <dbReference type="EMBL" id="CAB4620085.1"/>
    </source>
</evidence>
<proteinExistence type="predicted"/>
<sequence>MHVAWLQPLRSDLCGGNGPTSTASITAPTPELLNCSLAFSSLSGGRVASATRRSEHPESRSSTPLVSPLCSASSSRGSASAKRPPASQKGVFRSMPLFRPSLSTPEHERASFHECCQPRECAGLAYFPTGSTCITGPSFSCSLQTARDCHSFHCSLFECQSPLLLLCCPTSFSRCPYDAALSFQRLGQPALRRSPESWEWLSARSPSRCTRQPVQSPTQT</sequence>
<feature type="compositionally biased region" description="Low complexity" evidence="1">
    <location>
        <begin position="71"/>
        <end position="87"/>
    </location>
</feature>